<evidence type="ECO:0000313" key="5">
    <source>
        <dbReference type="Proteomes" id="UP000387223"/>
    </source>
</evidence>
<dbReference type="RefSeq" id="WP_167352695.1">
    <property type="nucleotide sequence ID" value="NZ_BGZH01000001.1"/>
</dbReference>
<sequence>MSKSIILKAIFAIAVIGGAIFIIIEDEPATPTGDINSIQPLPEQDNP</sequence>
<comment type="caution">
    <text evidence="2">The sequence shown here is derived from an EMBL/GenBank/DDBJ whole genome shotgun (WGS) entry which is preliminary data.</text>
</comment>
<evidence type="ECO:0000256" key="1">
    <source>
        <dbReference type="SAM" id="Phobius"/>
    </source>
</evidence>
<evidence type="ECO:0000313" key="4">
    <source>
        <dbReference type="Proteomes" id="UP000340077"/>
    </source>
</evidence>
<feature type="transmembrane region" description="Helical" evidence="1">
    <location>
        <begin position="5"/>
        <end position="24"/>
    </location>
</feature>
<reference evidence="4 5" key="1">
    <citation type="journal article" date="2019" name="J. Gen. Appl. Microbiol.">
        <title>Aerobic degradation of cis-dichloroethene by the marine bacterium Marinobacter salsuginis strain 5N-3.</title>
        <authorList>
            <person name="Inoue Y."/>
            <person name="Fukunaga Y."/>
            <person name="Katsumata H."/>
            <person name="Ohji S."/>
            <person name="Hosoyama A."/>
            <person name="Mori K."/>
            <person name="Ando K."/>
        </authorList>
    </citation>
    <scope>NUCLEOTIDE SEQUENCE [LARGE SCALE GENOMIC DNA]</scope>
    <source>
        <strain evidence="2 4">5N-3</strain>
        <strain evidence="3 5">NBRC 109114</strain>
    </source>
</reference>
<dbReference type="EMBL" id="BGZI01000029">
    <property type="protein sequence ID" value="GBO89847.1"/>
    <property type="molecule type" value="Genomic_DNA"/>
</dbReference>
<keyword evidence="1" id="KW-0472">Membrane</keyword>
<dbReference type="Proteomes" id="UP000340077">
    <property type="component" value="Unassembled WGS sequence"/>
</dbReference>
<gene>
    <name evidence="2" type="ORF">MS5N3_00440</name>
    <name evidence="3" type="ORF">MSSD14B_35150</name>
</gene>
<dbReference type="EMBL" id="BGZH01000001">
    <property type="protein sequence ID" value="GBO82593.1"/>
    <property type="molecule type" value="Genomic_DNA"/>
</dbReference>
<dbReference type="AlphaFoldDB" id="A0A5M3PI98"/>
<protein>
    <submittedName>
        <fullName evidence="2">Uncharacterized protein</fullName>
    </submittedName>
</protein>
<dbReference type="Proteomes" id="UP000387223">
    <property type="component" value="Unassembled WGS sequence"/>
</dbReference>
<organism evidence="2 4">
    <name type="scientific">Marinobacter salsuginis</name>
    <dbReference type="NCBI Taxonomy" id="418719"/>
    <lineage>
        <taxon>Bacteria</taxon>
        <taxon>Pseudomonadati</taxon>
        <taxon>Pseudomonadota</taxon>
        <taxon>Gammaproteobacteria</taxon>
        <taxon>Pseudomonadales</taxon>
        <taxon>Marinobacteraceae</taxon>
        <taxon>Marinobacter</taxon>
    </lineage>
</organism>
<proteinExistence type="predicted"/>
<accession>A0A5M3PI98</accession>
<evidence type="ECO:0000313" key="2">
    <source>
        <dbReference type="EMBL" id="GBO82593.1"/>
    </source>
</evidence>
<evidence type="ECO:0000313" key="3">
    <source>
        <dbReference type="EMBL" id="GBO89847.1"/>
    </source>
</evidence>
<name>A0A5M3PI98_9GAMM</name>
<keyword evidence="1" id="KW-1133">Transmembrane helix</keyword>
<keyword evidence="1" id="KW-0812">Transmembrane</keyword>
<keyword evidence="4" id="KW-1185">Reference proteome</keyword>